<accession>A0AAD9PQ44</accession>
<dbReference type="EMBL" id="JARQWQ010000238">
    <property type="protein sequence ID" value="KAK2546945.1"/>
    <property type="molecule type" value="Genomic_DNA"/>
</dbReference>
<evidence type="ECO:0000313" key="2">
    <source>
        <dbReference type="Proteomes" id="UP001249851"/>
    </source>
</evidence>
<protein>
    <submittedName>
        <fullName evidence="1">Uncharacterized protein</fullName>
    </submittedName>
</protein>
<evidence type="ECO:0000313" key="1">
    <source>
        <dbReference type="EMBL" id="KAK2546945.1"/>
    </source>
</evidence>
<reference evidence="1" key="1">
    <citation type="journal article" date="2023" name="G3 (Bethesda)">
        <title>Whole genome assembly and annotation of the endangered Caribbean coral Acropora cervicornis.</title>
        <authorList>
            <person name="Selwyn J.D."/>
            <person name="Vollmer S.V."/>
        </authorList>
    </citation>
    <scope>NUCLEOTIDE SEQUENCE</scope>
    <source>
        <strain evidence="1">K2</strain>
    </source>
</reference>
<dbReference type="PANTHER" id="PTHR47331">
    <property type="entry name" value="PHD-TYPE DOMAIN-CONTAINING PROTEIN"/>
    <property type="match status" value="1"/>
</dbReference>
<comment type="caution">
    <text evidence="1">The sequence shown here is derived from an EMBL/GenBank/DDBJ whole genome shotgun (WGS) entry which is preliminary data.</text>
</comment>
<keyword evidence="2" id="KW-1185">Reference proteome</keyword>
<gene>
    <name evidence="1" type="ORF">P5673_033304</name>
</gene>
<dbReference type="Proteomes" id="UP001249851">
    <property type="component" value="Unassembled WGS sequence"/>
</dbReference>
<name>A0AAD9PQ44_ACRCE</name>
<proteinExistence type="predicted"/>
<organism evidence="1 2">
    <name type="scientific">Acropora cervicornis</name>
    <name type="common">Staghorn coral</name>
    <dbReference type="NCBI Taxonomy" id="6130"/>
    <lineage>
        <taxon>Eukaryota</taxon>
        <taxon>Metazoa</taxon>
        <taxon>Cnidaria</taxon>
        <taxon>Anthozoa</taxon>
        <taxon>Hexacorallia</taxon>
        <taxon>Scleractinia</taxon>
        <taxon>Astrocoeniina</taxon>
        <taxon>Acroporidae</taxon>
        <taxon>Acropora</taxon>
    </lineage>
</organism>
<dbReference type="AlphaFoldDB" id="A0AAD9PQ44"/>
<sequence>MGRLHITQVTLRSLLSKQADLSHTKWIGSTPRKVPETVRCWLRKPRIKTTSQLRELLGVRWFVETDTLDSKWILSSKPPTSSGILSLVSSVYDTLGLAPPPFEHKVRWERWMADLPQPLAVLQRSTDYVKPAGFDFISSSQLQHFSDASEAGFGSVSDPRLVNGQGAVHLFLSVCQVPCSGAKND</sequence>
<reference evidence="1" key="2">
    <citation type="journal article" date="2023" name="Science">
        <title>Genomic signatures of disease resistance in endangered staghorn corals.</title>
        <authorList>
            <person name="Vollmer S.V."/>
            <person name="Selwyn J.D."/>
            <person name="Despard B.A."/>
            <person name="Roesel C.L."/>
        </authorList>
    </citation>
    <scope>NUCLEOTIDE SEQUENCE</scope>
    <source>
        <strain evidence="1">K2</strain>
    </source>
</reference>